<gene>
    <name evidence="3" type="ORF">C2G38_915836</name>
</gene>
<keyword evidence="4" id="KW-1185">Reference proteome</keyword>
<dbReference type="Proteomes" id="UP000266673">
    <property type="component" value="Unassembled WGS sequence"/>
</dbReference>
<evidence type="ECO:0000259" key="2">
    <source>
        <dbReference type="PROSITE" id="PS50800"/>
    </source>
</evidence>
<dbReference type="Gene3D" id="1.10.720.30">
    <property type="entry name" value="SAP domain"/>
    <property type="match status" value="1"/>
</dbReference>
<reference evidence="3 4" key="1">
    <citation type="submission" date="2018-06" db="EMBL/GenBank/DDBJ databases">
        <title>Comparative genomics reveals the genomic features of Rhizophagus irregularis, R. cerebriforme, R. diaphanum and Gigaspora rosea, and their symbiotic lifestyle signature.</title>
        <authorList>
            <person name="Morin E."/>
            <person name="San Clemente H."/>
            <person name="Chen E.C.H."/>
            <person name="De La Providencia I."/>
            <person name="Hainaut M."/>
            <person name="Kuo A."/>
            <person name="Kohler A."/>
            <person name="Murat C."/>
            <person name="Tang N."/>
            <person name="Roy S."/>
            <person name="Loubradou J."/>
            <person name="Henrissat B."/>
            <person name="Grigoriev I.V."/>
            <person name="Corradi N."/>
            <person name="Roux C."/>
            <person name="Martin F.M."/>
        </authorList>
    </citation>
    <scope>NUCLEOTIDE SEQUENCE [LARGE SCALE GENOMIC DNA]</scope>
    <source>
        <strain evidence="3 4">DAOM 194757</strain>
    </source>
</reference>
<evidence type="ECO:0000256" key="1">
    <source>
        <dbReference type="SAM" id="MobiDB-lite"/>
    </source>
</evidence>
<dbReference type="AlphaFoldDB" id="A0A397VM16"/>
<feature type="region of interest" description="Disordered" evidence="1">
    <location>
        <begin position="53"/>
        <end position="81"/>
    </location>
</feature>
<dbReference type="EMBL" id="QKWP01000282">
    <property type="protein sequence ID" value="RIB23022.1"/>
    <property type="molecule type" value="Genomic_DNA"/>
</dbReference>
<proteinExistence type="predicted"/>
<evidence type="ECO:0000313" key="3">
    <source>
        <dbReference type="EMBL" id="RIB23022.1"/>
    </source>
</evidence>
<dbReference type="SUPFAM" id="SSF68906">
    <property type="entry name" value="SAP domain"/>
    <property type="match status" value="1"/>
</dbReference>
<evidence type="ECO:0000313" key="4">
    <source>
        <dbReference type="Proteomes" id="UP000266673"/>
    </source>
</evidence>
<dbReference type="Pfam" id="PF02037">
    <property type="entry name" value="SAP"/>
    <property type="match status" value="1"/>
</dbReference>
<dbReference type="PROSITE" id="PS50800">
    <property type="entry name" value="SAP"/>
    <property type="match status" value="1"/>
</dbReference>
<dbReference type="InterPro" id="IPR036361">
    <property type="entry name" value="SAP_dom_sf"/>
</dbReference>
<feature type="domain" description="SAP" evidence="2">
    <location>
        <begin position="12"/>
        <end position="46"/>
    </location>
</feature>
<dbReference type="SMART" id="SM00513">
    <property type="entry name" value="SAP"/>
    <property type="match status" value="1"/>
</dbReference>
<organism evidence="3 4">
    <name type="scientific">Gigaspora rosea</name>
    <dbReference type="NCBI Taxonomy" id="44941"/>
    <lineage>
        <taxon>Eukaryota</taxon>
        <taxon>Fungi</taxon>
        <taxon>Fungi incertae sedis</taxon>
        <taxon>Mucoromycota</taxon>
        <taxon>Glomeromycotina</taxon>
        <taxon>Glomeromycetes</taxon>
        <taxon>Diversisporales</taxon>
        <taxon>Gigasporaceae</taxon>
        <taxon>Gigaspora</taxon>
    </lineage>
</organism>
<protein>
    <recommendedName>
        <fullName evidence="2">SAP domain-containing protein</fullName>
    </recommendedName>
</protein>
<dbReference type="OrthoDB" id="2422093at2759"/>
<dbReference type="InterPro" id="IPR003034">
    <property type="entry name" value="SAP_dom"/>
</dbReference>
<comment type="caution">
    <text evidence="3">The sequence shown here is derived from an EMBL/GenBank/DDBJ whole genome shotgun (WGS) entry which is preliminary data.</text>
</comment>
<sequence>MSTNRTMHAGSWSKLTLMELKDLCAACGLSVEGNKEELGERLHAYFDKRKDIGPEVRRSKGQEQGSTDTGDKTGEAVDVDLDADGGGDFEDKLDEDSQEADNGIREEFATRFRGKEKVSSVPVDVFLTALSSIKRKMDKSFLALYKEIEEGDLLEEAWPKVKLSKPRDQYEYDFLAKIGRRLDKVIRMLPDSVKKEAVSVRNEVESRAVTLRLADDRGWGAALQIVGSSDKMMESTKTAYL</sequence>
<name>A0A397VM16_9GLOM</name>
<accession>A0A397VM16</accession>